<proteinExistence type="predicted"/>
<protein>
    <submittedName>
        <fullName evidence="1">Uncharacterized protein</fullName>
    </submittedName>
</protein>
<keyword evidence="2" id="KW-1185">Reference proteome</keyword>
<dbReference type="RefSeq" id="WP_199017949.1">
    <property type="nucleotide sequence ID" value="NZ_JAELUP010000008.1"/>
</dbReference>
<sequence length="106" mass="12127">MTIHYRIPCFDCELLVKQTEASEASFQVGIQNRSNPLGFGNLIGSYATKTEAIQHANHFCQFYTMAKEKGYHFKENAFIKKDKETIPVAMIMKATPTAVDLERFFK</sequence>
<organism evidence="1 2">
    <name type="scientific">Paenibacillus roseus</name>
    <dbReference type="NCBI Taxonomy" id="2798579"/>
    <lineage>
        <taxon>Bacteria</taxon>
        <taxon>Bacillati</taxon>
        <taxon>Bacillota</taxon>
        <taxon>Bacilli</taxon>
        <taxon>Bacillales</taxon>
        <taxon>Paenibacillaceae</taxon>
        <taxon>Paenibacillus</taxon>
    </lineage>
</organism>
<evidence type="ECO:0000313" key="2">
    <source>
        <dbReference type="Proteomes" id="UP000640274"/>
    </source>
</evidence>
<evidence type="ECO:0000313" key="1">
    <source>
        <dbReference type="EMBL" id="MBJ6360412.1"/>
    </source>
</evidence>
<dbReference type="EMBL" id="JAELUP010000008">
    <property type="protein sequence ID" value="MBJ6360412.1"/>
    <property type="molecule type" value="Genomic_DNA"/>
</dbReference>
<reference evidence="1" key="1">
    <citation type="submission" date="2020-12" db="EMBL/GenBank/DDBJ databases">
        <authorList>
            <person name="Huq M.A."/>
        </authorList>
    </citation>
    <scope>NUCLEOTIDE SEQUENCE</scope>
    <source>
        <strain evidence="1">MAHUQ-46</strain>
    </source>
</reference>
<dbReference type="AlphaFoldDB" id="A0A934J4X2"/>
<comment type="caution">
    <text evidence="1">The sequence shown here is derived from an EMBL/GenBank/DDBJ whole genome shotgun (WGS) entry which is preliminary data.</text>
</comment>
<accession>A0A934J4X2</accession>
<dbReference type="Proteomes" id="UP000640274">
    <property type="component" value="Unassembled WGS sequence"/>
</dbReference>
<name>A0A934J4X2_9BACL</name>
<gene>
    <name evidence="1" type="ORF">JFN88_03625</name>
</gene>